<sequence>METKAIIPISGITKIVLVGITDFDTGLKGETFEFVLDASLPTVLLVPGGYANGLQAKSINSSLMIFSNLKLDEAKNDDYRFEKDLFYNW</sequence>
<protein>
    <recommendedName>
        <fullName evidence="3">dTDP-4-dehydrorhamnose 3,5-epimerase</fullName>
    </recommendedName>
</protein>
<organism evidence="1 2">
    <name type="scientific">Algoriphagus ratkowskyi</name>
    <dbReference type="NCBI Taxonomy" id="57028"/>
    <lineage>
        <taxon>Bacteria</taxon>
        <taxon>Pseudomonadati</taxon>
        <taxon>Bacteroidota</taxon>
        <taxon>Cytophagia</taxon>
        <taxon>Cytophagales</taxon>
        <taxon>Cyclobacteriaceae</taxon>
        <taxon>Algoriphagus</taxon>
    </lineage>
</organism>
<dbReference type="InterPro" id="IPR014710">
    <property type="entry name" value="RmlC-like_jellyroll"/>
</dbReference>
<dbReference type="EMBL" id="VORV01000022">
    <property type="protein sequence ID" value="TXD75610.1"/>
    <property type="molecule type" value="Genomic_DNA"/>
</dbReference>
<accession>A0ABY3HJM8</accession>
<dbReference type="Gene3D" id="2.60.120.10">
    <property type="entry name" value="Jelly Rolls"/>
    <property type="match status" value="1"/>
</dbReference>
<name>A0ABY3HJM8_9BACT</name>
<comment type="caution">
    <text evidence="1">The sequence shown here is derived from an EMBL/GenBank/DDBJ whole genome shotgun (WGS) entry which is preliminary data.</text>
</comment>
<evidence type="ECO:0008006" key="3">
    <source>
        <dbReference type="Google" id="ProtNLM"/>
    </source>
</evidence>
<proteinExistence type="predicted"/>
<evidence type="ECO:0000313" key="1">
    <source>
        <dbReference type="EMBL" id="TXD75610.1"/>
    </source>
</evidence>
<gene>
    <name evidence="1" type="ORF">ESW18_19730</name>
</gene>
<keyword evidence="2" id="KW-1185">Reference proteome</keyword>
<dbReference type="Proteomes" id="UP000321927">
    <property type="component" value="Unassembled WGS sequence"/>
</dbReference>
<dbReference type="RefSeq" id="WP_086503265.1">
    <property type="nucleotide sequence ID" value="NZ_MSSV01000032.1"/>
</dbReference>
<reference evidence="1 2" key="1">
    <citation type="submission" date="2019-08" db="EMBL/GenBank/DDBJ databases">
        <title>Genome of Algoriphagus ratkowskyi IC026.</title>
        <authorList>
            <person name="Bowman J.P."/>
        </authorList>
    </citation>
    <scope>NUCLEOTIDE SEQUENCE [LARGE SCALE GENOMIC DNA]</scope>
    <source>
        <strain evidence="1 2">IC026</strain>
    </source>
</reference>
<evidence type="ECO:0000313" key="2">
    <source>
        <dbReference type="Proteomes" id="UP000321927"/>
    </source>
</evidence>